<organism evidence="1 2">
    <name type="scientific">Asticcacaulis aquaticus</name>
    <dbReference type="NCBI Taxonomy" id="2984212"/>
    <lineage>
        <taxon>Bacteria</taxon>
        <taxon>Pseudomonadati</taxon>
        <taxon>Pseudomonadota</taxon>
        <taxon>Alphaproteobacteria</taxon>
        <taxon>Caulobacterales</taxon>
        <taxon>Caulobacteraceae</taxon>
        <taxon>Asticcacaulis</taxon>
    </lineage>
</organism>
<gene>
    <name evidence="1" type="ORF">PQU92_02765</name>
</gene>
<dbReference type="RefSeq" id="WP_272746683.1">
    <property type="nucleotide sequence ID" value="NZ_JAQQKX010000001.1"/>
</dbReference>
<proteinExistence type="predicted"/>
<keyword evidence="2" id="KW-1185">Reference proteome</keyword>
<protein>
    <submittedName>
        <fullName evidence="1">Uncharacterized protein</fullName>
    </submittedName>
</protein>
<comment type="caution">
    <text evidence="1">The sequence shown here is derived from an EMBL/GenBank/DDBJ whole genome shotgun (WGS) entry which is preliminary data.</text>
</comment>
<dbReference type="EMBL" id="JAQQKX010000001">
    <property type="protein sequence ID" value="MDC7682180.1"/>
    <property type="molecule type" value="Genomic_DNA"/>
</dbReference>
<reference evidence="1 2" key="1">
    <citation type="submission" date="2023-01" db="EMBL/GenBank/DDBJ databases">
        <title>Novel species of the genus Asticcacaulis isolated from rivers.</title>
        <authorList>
            <person name="Lu H."/>
        </authorList>
    </citation>
    <scope>NUCLEOTIDE SEQUENCE [LARGE SCALE GENOMIC DNA]</scope>
    <source>
        <strain evidence="1 2">BYS171W</strain>
    </source>
</reference>
<name>A0ABT5HQ36_9CAUL</name>
<dbReference type="Proteomes" id="UP001214854">
    <property type="component" value="Unassembled WGS sequence"/>
</dbReference>
<evidence type="ECO:0000313" key="2">
    <source>
        <dbReference type="Proteomes" id="UP001214854"/>
    </source>
</evidence>
<accession>A0ABT5HQ36</accession>
<evidence type="ECO:0000313" key="1">
    <source>
        <dbReference type="EMBL" id="MDC7682180.1"/>
    </source>
</evidence>
<sequence length="123" mass="13712">MSLNPEPFRLYQQRLTAVIAAVQASPEPIVQGRACAVGTLTSMANRVNKLLEAWETRGMTNVDRNDVVRDDSTLRWLKDDHWVYQDFADAFFDLPDAPSPLTFREAMDALIASQQASVAESAV</sequence>